<dbReference type="EMBL" id="MGHU01000040">
    <property type="protein sequence ID" value="OGM76928.1"/>
    <property type="molecule type" value="Genomic_DNA"/>
</dbReference>
<dbReference type="Proteomes" id="UP000179241">
    <property type="component" value="Unassembled WGS sequence"/>
</dbReference>
<reference evidence="1 2" key="1">
    <citation type="journal article" date="2016" name="Nat. Commun.">
        <title>Thousands of microbial genomes shed light on interconnected biogeochemical processes in an aquifer system.</title>
        <authorList>
            <person name="Anantharaman K."/>
            <person name="Brown C.T."/>
            <person name="Hug L.A."/>
            <person name="Sharon I."/>
            <person name="Castelle C.J."/>
            <person name="Probst A.J."/>
            <person name="Thomas B.C."/>
            <person name="Singh A."/>
            <person name="Wilkins M.J."/>
            <person name="Karaoz U."/>
            <person name="Brodie E.L."/>
            <person name="Williams K.H."/>
            <person name="Hubbard S.S."/>
            <person name="Banfield J.F."/>
        </authorList>
    </citation>
    <scope>NUCLEOTIDE SEQUENCE [LARGE SCALE GENOMIC DNA]</scope>
</reference>
<gene>
    <name evidence="1" type="ORF">A2188_01805</name>
</gene>
<evidence type="ECO:0000313" key="2">
    <source>
        <dbReference type="Proteomes" id="UP000179241"/>
    </source>
</evidence>
<comment type="caution">
    <text evidence="1">The sequence shown here is derived from an EMBL/GenBank/DDBJ whole genome shotgun (WGS) entry which is preliminary data.</text>
</comment>
<accession>A0A1F8CMF8</accession>
<organism evidence="1 2">
    <name type="scientific">Candidatus Woesebacteria bacterium RIFOXYA1_FULL_43_9</name>
    <dbReference type="NCBI Taxonomy" id="1802534"/>
    <lineage>
        <taxon>Bacteria</taxon>
        <taxon>Candidatus Woeseibacteriota</taxon>
    </lineage>
</organism>
<proteinExistence type="predicted"/>
<protein>
    <submittedName>
        <fullName evidence="1">Uncharacterized protein</fullName>
    </submittedName>
</protein>
<evidence type="ECO:0000313" key="1">
    <source>
        <dbReference type="EMBL" id="OGM76928.1"/>
    </source>
</evidence>
<name>A0A1F8CMF8_9BACT</name>
<sequence>MMTLAKWGGNSAGNMRKMLVASLALMGAFLLMPGTTLAASLVTVTGNTVRVNVLGTADGVDQIKEATRTSLARAKTLLLSLEDDSQRLTLGDYTMDVSAVTSDLVTIQESDLDRVMTVKNQGSGYRLSQGGLSVGVPYPMTIDVVTHKLTVGSQVVGVSPMEVAKTILRAKYATNIFGGELVEEGGVLYYQINGEKHFSWGNIWKYNLPVAVKLSATDGEVVEFKAPYWYKLLRSFLV</sequence>
<dbReference type="AlphaFoldDB" id="A0A1F8CMF8"/>